<reference evidence="1 2" key="1">
    <citation type="journal article" date="2019" name="Sci. Rep.">
        <title>Orb-weaving spider Araneus ventricosus genome elucidates the spidroin gene catalogue.</title>
        <authorList>
            <person name="Kono N."/>
            <person name="Nakamura H."/>
            <person name="Ohtoshi R."/>
            <person name="Moran D.A.P."/>
            <person name="Shinohara A."/>
            <person name="Yoshida Y."/>
            <person name="Fujiwara M."/>
            <person name="Mori M."/>
            <person name="Tomita M."/>
            <person name="Arakawa K."/>
        </authorList>
    </citation>
    <scope>NUCLEOTIDE SEQUENCE [LARGE SCALE GENOMIC DNA]</scope>
</reference>
<organism evidence="1 2">
    <name type="scientific">Araneus ventricosus</name>
    <name type="common">Orbweaver spider</name>
    <name type="synonym">Epeira ventricosa</name>
    <dbReference type="NCBI Taxonomy" id="182803"/>
    <lineage>
        <taxon>Eukaryota</taxon>
        <taxon>Metazoa</taxon>
        <taxon>Ecdysozoa</taxon>
        <taxon>Arthropoda</taxon>
        <taxon>Chelicerata</taxon>
        <taxon>Arachnida</taxon>
        <taxon>Araneae</taxon>
        <taxon>Araneomorphae</taxon>
        <taxon>Entelegynae</taxon>
        <taxon>Araneoidea</taxon>
        <taxon>Araneidae</taxon>
        <taxon>Araneus</taxon>
    </lineage>
</organism>
<protein>
    <submittedName>
        <fullName evidence="1">Uncharacterized protein</fullName>
    </submittedName>
</protein>
<dbReference type="OrthoDB" id="8193306at2759"/>
<comment type="caution">
    <text evidence="1">The sequence shown here is derived from an EMBL/GenBank/DDBJ whole genome shotgun (WGS) entry which is preliminary data.</text>
</comment>
<name>A0A4Y2MQL5_ARAVE</name>
<sequence>MTKKLKKIVWQNPSPSSTRYCLLIKFMFAEETLNVIKTEFKSIKEQVIPLLPTKISITNLEVSIKPTLIFCMIDGKICNAVAECESTQTCYLRGAKQWRTGQVASLPDGKWAPLT</sequence>
<dbReference type="Proteomes" id="UP000499080">
    <property type="component" value="Unassembled WGS sequence"/>
</dbReference>
<proteinExistence type="predicted"/>
<accession>A0A4Y2MQL5</accession>
<gene>
    <name evidence="1" type="ORF">AVEN_218055_1</name>
</gene>
<dbReference type="AlphaFoldDB" id="A0A4Y2MQL5"/>
<dbReference type="EMBL" id="BGPR01007606">
    <property type="protein sequence ID" value="GBN28137.1"/>
    <property type="molecule type" value="Genomic_DNA"/>
</dbReference>
<keyword evidence="2" id="KW-1185">Reference proteome</keyword>
<evidence type="ECO:0000313" key="1">
    <source>
        <dbReference type="EMBL" id="GBN28137.1"/>
    </source>
</evidence>
<evidence type="ECO:0000313" key="2">
    <source>
        <dbReference type="Proteomes" id="UP000499080"/>
    </source>
</evidence>